<evidence type="ECO:0000313" key="3">
    <source>
        <dbReference type="Proteomes" id="UP000075809"/>
    </source>
</evidence>
<feature type="region of interest" description="Disordered" evidence="1">
    <location>
        <begin position="95"/>
        <end position="115"/>
    </location>
</feature>
<accession>A0A151WQK4</accession>
<dbReference type="AlphaFoldDB" id="A0A151WQK4"/>
<name>A0A151WQK4_9HYME</name>
<dbReference type="Proteomes" id="UP000075809">
    <property type="component" value="Unassembled WGS sequence"/>
</dbReference>
<evidence type="ECO:0000256" key="1">
    <source>
        <dbReference type="SAM" id="MobiDB-lite"/>
    </source>
</evidence>
<feature type="compositionally biased region" description="Basic and acidic residues" evidence="1">
    <location>
        <begin position="16"/>
        <end position="35"/>
    </location>
</feature>
<organism evidence="2 3">
    <name type="scientific">Mycetomoellerius zeteki</name>
    <dbReference type="NCBI Taxonomy" id="64791"/>
    <lineage>
        <taxon>Eukaryota</taxon>
        <taxon>Metazoa</taxon>
        <taxon>Ecdysozoa</taxon>
        <taxon>Arthropoda</taxon>
        <taxon>Hexapoda</taxon>
        <taxon>Insecta</taxon>
        <taxon>Pterygota</taxon>
        <taxon>Neoptera</taxon>
        <taxon>Endopterygota</taxon>
        <taxon>Hymenoptera</taxon>
        <taxon>Apocrita</taxon>
        <taxon>Aculeata</taxon>
        <taxon>Formicoidea</taxon>
        <taxon>Formicidae</taxon>
        <taxon>Myrmicinae</taxon>
        <taxon>Mycetomoellerius</taxon>
    </lineage>
</organism>
<sequence>MPDENHSGCGGGSSVDARETGMVEVKRPLPKRDSRTSVNKIEQTAPIELEELVWTARTHFNPLISRLTDTPRVVGALGPVRKVRLTDRMRRRTGCRSGRVNEQGGREGEEITEGG</sequence>
<reference evidence="2 3" key="1">
    <citation type="submission" date="2015-09" db="EMBL/GenBank/DDBJ databases">
        <title>Trachymyrmex zeteki WGS genome.</title>
        <authorList>
            <person name="Nygaard S."/>
            <person name="Hu H."/>
            <person name="Boomsma J."/>
            <person name="Zhang G."/>
        </authorList>
    </citation>
    <scope>NUCLEOTIDE SEQUENCE [LARGE SCALE GENOMIC DNA]</scope>
    <source>
        <strain evidence="2">Tzet28-1</strain>
        <tissue evidence="2">Whole body</tissue>
    </source>
</reference>
<proteinExistence type="predicted"/>
<dbReference type="EMBL" id="KQ982821">
    <property type="protein sequence ID" value="KYQ50146.1"/>
    <property type="molecule type" value="Genomic_DNA"/>
</dbReference>
<keyword evidence="3" id="KW-1185">Reference proteome</keyword>
<feature type="region of interest" description="Disordered" evidence="1">
    <location>
        <begin position="1"/>
        <end position="38"/>
    </location>
</feature>
<evidence type="ECO:0000313" key="2">
    <source>
        <dbReference type="EMBL" id="KYQ50146.1"/>
    </source>
</evidence>
<protein>
    <submittedName>
        <fullName evidence="2">Uncharacterized protein</fullName>
    </submittedName>
</protein>
<gene>
    <name evidence="2" type="ORF">ALC60_10715</name>
</gene>